<sequence>MWLEFVSKQYYIIFIFIIKKILLRVILLTFLLWNLVNIALKLGEQVSTDSATEIISVHNTNQEDTINSSPEILNVYDTIQENTINSSLEAPLTEDEKINMKYCHEKICKFVFPYFHPEQESRANIHARLYTQLAKPINRTIVISNVGSSRVQACSKYPFDFYYDMKTFKNFYPGARFITQEKFLKWIQERKIKPTAQHFWMIQDGRNDNLSYREKKVKGLYKGVEMGRREKNRYCLDKFDLNITDYKEFHTGIKELNEFDRKVMFNLVINSLKSPPIAESDVIMILNRSPREVFPTIDKVIPYSPRIIKQSKSIINKLKPYIAIHWRMEQGDPELMPQCAKRLVQTVKKIKKRYGIKNVYFASDFPLNGGKAQSQTFHQISKSHKEAIKILKQIKFDTWISLGGFSQIRNDPRYETEFKGSGIHGILDKLVCINAKYFLKGPEGCARTSSTFTSIIVEEREKLKDEYDLINVVSKW</sequence>
<dbReference type="PANTHER" id="PTHR13398">
    <property type="entry name" value="GDP-FUCOSE PROTEIN O-FUCOSYLTRANSFERASE 2"/>
    <property type="match status" value="1"/>
</dbReference>
<dbReference type="GO" id="GO:0005783">
    <property type="term" value="C:endoplasmic reticulum"/>
    <property type="evidence" value="ECO:0007669"/>
    <property type="project" value="UniProtKB-SubCell"/>
</dbReference>
<dbReference type="AlphaFoldDB" id="A0A8H3X8H3"/>
<keyword evidence="5" id="KW-0294">Fucose metabolism</keyword>
<evidence type="ECO:0000313" key="11">
    <source>
        <dbReference type="Proteomes" id="UP000439903"/>
    </source>
</evidence>
<gene>
    <name evidence="10" type="ORF">F8M41_006430</name>
</gene>
<comment type="similarity">
    <text evidence="7">Belongs to the glycosyltransferase 68 family.</text>
</comment>
<reference evidence="10 11" key="1">
    <citation type="journal article" date="2019" name="Environ. Microbiol.">
        <title>At the nexus of three kingdoms: the genome of the mycorrhizal fungus Gigaspora margarita provides insights into plant, endobacterial and fungal interactions.</title>
        <authorList>
            <person name="Venice F."/>
            <person name="Ghignone S."/>
            <person name="Salvioli di Fossalunga A."/>
            <person name="Amselem J."/>
            <person name="Novero M."/>
            <person name="Xianan X."/>
            <person name="Sedzielewska Toro K."/>
            <person name="Morin E."/>
            <person name="Lipzen A."/>
            <person name="Grigoriev I.V."/>
            <person name="Henrissat B."/>
            <person name="Martin F.M."/>
            <person name="Bonfante P."/>
        </authorList>
    </citation>
    <scope>NUCLEOTIDE SEQUENCE [LARGE SCALE GENOMIC DNA]</scope>
    <source>
        <strain evidence="10 11">BEG34</strain>
    </source>
</reference>
<keyword evidence="9" id="KW-1133">Transmembrane helix</keyword>
<evidence type="ECO:0000256" key="8">
    <source>
        <dbReference type="ARBA" id="ARBA00026232"/>
    </source>
</evidence>
<keyword evidence="3" id="KW-0808">Transferase</keyword>
<feature type="transmembrane region" description="Helical" evidence="9">
    <location>
        <begin position="21"/>
        <end position="40"/>
    </location>
</feature>
<dbReference type="Gene3D" id="3.40.50.11350">
    <property type="match status" value="1"/>
</dbReference>
<dbReference type="PANTHER" id="PTHR13398:SF0">
    <property type="entry name" value="GDP-FUCOSE PROTEIN O-FUCOSYLTRANSFERASE 2"/>
    <property type="match status" value="1"/>
</dbReference>
<dbReference type="GO" id="GO:0046922">
    <property type="term" value="F:peptide-O-fucosyltransferase activity"/>
    <property type="evidence" value="ECO:0007669"/>
    <property type="project" value="InterPro"/>
</dbReference>
<dbReference type="Pfam" id="PF10250">
    <property type="entry name" value="O-FucT"/>
    <property type="match status" value="1"/>
</dbReference>
<keyword evidence="6" id="KW-0119">Carbohydrate metabolism</keyword>
<evidence type="ECO:0000256" key="7">
    <source>
        <dbReference type="ARBA" id="ARBA00025803"/>
    </source>
</evidence>
<dbReference type="InterPro" id="IPR019378">
    <property type="entry name" value="GDP-Fuc_O-FucTrfase"/>
</dbReference>
<dbReference type="OrthoDB" id="2020419at2759"/>
<dbReference type="InterPro" id="IPR045130">
    <property type="entry name" value="OFUT2-like"/>
</dbReference>
<evidence type="ECO:0000256" key="6">
    <source>
        <dbReference type="ARBA" id="ARBA00023277"/>
    </source>
</evidence>
<accession>A0A8H3X8H3</accession>
<dbReference type="GO" id="GO:0006004">
    <property type="term" value="P:fucose metabolic process"/>
    <property type="evidence" value="ECO:0007669"/>
    <property type="project" value="UniProtKB-KW"/>
</dbReference>
<evidence type="ECO:0000256" key="5">
    <source>
        <dbReference type="ARBA" id="ARBA00023253"/>
    </source>
</evidence>
<keyword evidence="9" id="KW-0812">Transmembrane</keyword>
<keyword evidence="9" id="KW-0472">Membrane</keyword>
<name>A0A8H3X8H3_GIGMA</name>
<evidence type="ECO:0000313" key="10">
    <source>
        <dbReference type="EMBL" id="KAF0425083.1"/>
    </source>
</evidence>
<evidence type="ECO:0000256" key="2">
    <source>
        <dbReference type="ARBA" id="ARBA00004922"/>
    </source>
</evidence>
<keyword evidence="11" id="KW-1185">Reference proteome</keyword>
<evidence type="ECO:0000256" key="9">
    <source>
        <dbReference type="SAM" id="Phobius"/>
    </source>
</evidence>
<evidence type="ECO:0000256" key="1">
    <source>
        <dbReference type="ARBA" id="ARBA00004240"/>
    </source>
</evidence>
<dbReference type="Proteomes" id="UP000439903">
    <property type="component" value="Unassembled WGS sequence"/>
</dbReference>
<organism evidence="10 11">
    <name type="scientific">Gigaspora margarita</name>
    <dbReference type="NCBI Taxonomy" id="4874"/>
    <lineage>
        <taxon>Eukaryota</taxon>
        <taxon>Fungi</taxon>
        <taxon>Fungi incertae sedis</taxon>
        <taxon>Mucoromycota</taxon>
        <taxon>Glomeromycotina</taxon>
        <taxon>Glomeromycetes</taxon>
        <taxon>Diversisporales</taxon>
        <taxon>Gigasporaceae</taxon>
        <taxon>Gigaspora</taxon>
    </lineage>
</organism>
<comment type="subcellular location">
    <subcellularLocation>
        <location evidence="1">Endoplasmic reticulum</location>
    </subcellularLocation>
</comment>
<evidence type="ECO:0000256" key="3">
    <source>
        <dbReference type="ARBA" id="ARBA00022679"/>
    </source>
</evidence>
<keyword evidence="4" id="KW-0256">Endoplasmic reticulum</keyword>
<proteinExistence type="inferred from homology"/>
<protein>
    <recommendedName>
        <fullName evidence="8">GDP-fucose protein O-fucosyltransferase 2</fullName>
    </recommendedName>
</protein>
<evidence type="ECO:0000256" key="4">
    <source>
        <dbReference type="ARBA" id="ARBA00022824"/>
    </source>
</evidence>
<dbReference type="CDD" id="cd11296">
    <property type="entry name" value="O-FucT_like"/>
    <property type="match status" value="1"/>
</dbReference>
<comment type="caution">
    <text evidence="10">The sequence shown here is derived from an EMBL/GenBank/DDBJ whole genome shotgun (WGS) entry which is preliminary data.</text>
</comment>
<comment type="pathway">
    <text evidence="2">Protein modification; protein glycosylation.</text>
</comment>
<dbReference type="EMBL" id="WTPW01001631">
    <property type="protein sequence ID" value="KAF0425083.1"/>
    <property type="molecule type" value="Genomic_DNA"/>
</dbReference>